<keyword evidence="2" id="KW-0012">Acyltransferase</keyword>
<dbReference type="InterPro" id="IPR000182">
    <property type="entry name" value="GNAT_dom"/>
</dbReference>
<dbReference type="Gene3D" id="3.40.630.30">
    <property type="match status" value="1"/>
</dbReference>
<sequence length="158" mass="17621">MSEITIRRAKEADLPAIVAMLADDALGRGREDTSEPIARAYRDAFAAVDADPNQFLAVMTEDSRVIGTLQITYLAGLSLQGALRGQIEAVRIADDRRGSRLGRRLLEWAVEECHRRGCRLVQLTTNKSRLDAHRFDERLGFKASHIGYKLELLISSGR</sequence>
<evidence type="ECO:0000259" key="3">
    <source>
        <dbReference type="PROSITE" id="PS51186"/>
    </source>
</evidence>
<keyword evidence="1 4" id="KW-0808">Transferase</keyword>
<dbReference type="AlphaFoldDB" id="A0A3A5L6P1"/>
<accession>A0A3A5L6P1</accession>
<evidence type="ECO:0000256" key="1">
    <source>
        <dbReference type="ARBA" id="ARBA00022679"/>
    </source>
</evidence>
<dbReference type="PROSITE" id="PS51186">
    <property type="entry name" value="GNAT"/>
    <property type="match status" value="1"/>
</dbReference>
<dbReference type="PANTHER" id="PTHR43877">
    <property type="entry name" value="AMINOALKYLPHOSPHONATE N-ACETYLTRANSFERASE-RELATED-RELATED"/>
    <property type="match status" value="1"/>
</dbReference>
<dbReference type="GO" id="GO:0016747">
    <property type="term" value="F:acyltransferase activity, transferring groups other than amino-acyl groups"/>
    <property type="evidence" value="ECO:0007669"/>
    <property type="project" value="InterPro"/>
</dbReference>
<dbReference type="RefSeq" id="WP_120013556.1">
    <property type="nucleotide sequence ID" value="NZ_QZWZ01000004.1"/>
</dbReference>
<comment type="caution">
    <text evidence="4">The sequence shown here is derived from an EMBL/GenBank/DDBJ whole genome shotgun (WGS) entry which is preliminary data.</text>
</comment>
<keyword evidence="5" id="KW-1185">Reference proteome</keyword>
<reference evidence="4 5" key="1">
    <citation type="submission" date="2018-09" db="EMBL/GenBank/DDBJ databases">
        <title>Mesorhizobium carmichaelinearum sp. nov. isolated from Carmichaelinea spp. root nodules in New Zealand.</title>
        <authorList>
            <person name="De Meyer S.E."/>
        </authorList>
    </citation>
    <scope>NUCLEOTIDE SEQUENCE [LARGE SCALE GENOMIC DNA]</scope>
    <source>
        <strain evidence="4 5">ICMP19557</strain>
    </source>
</reference>
<evidence type="ECO:0000256" key="2">
    <source>
        <dbReference type="ARBA" id="ARBA00023315"/>
    </source>
</evidence>
<gene>
    <name evidence="4" type="ORF">D3227_07985</name>
</gene>
<evidence type="ECO:0000313" key="5">
    <source>
        <dbReference type="Proteomes" id="UP000272706"/>
    </source>
</evidence>
<protein>
    <submittedName>
        <fullName evidence="4">GNAT family N-acetyltransferase</fullName>
    </submittedName>
</protein>
<proteinExistence type="predicted"/>
<dbReference type="OrthoDB" id="9789603at2"/>
<organism evidence="4 5">
    <name type="scientific">Mesorhizobium waimense</name>
    <dbReference type="NCBI Taxonomy" id="1300307"/>
    <lineage>
        <taxon>Bacteria</taxon>
        <taxon>Pseudomonadati</taxon>
        <taxon>Pseudomonadota</taxon>
        <taxon>Alphaproteobacteria</taxon>
        <taxon>Hyphomicrobiales</taxon>
        <taxon>Phyllobacteriaceae</taxon>
        <taxon>Mesorhizobium</taxon>
    </lineage>
</organism>
<dbReference type="EMBL" id="QZWZ01000004">
    <property type="protein sequence ID" value="RJT41043.1"/>
    <property type="molecule type" value="Genomic_DNA"/>
</dbReference>
<name>A0A3A5L6P1_9HYPH</name>
<dbReference type="Proteomes" id="UP000272706">
    <property type="component" value="Unassembled WGS sequence"/>
</dbReference>
<dbReference type="Pfam" id="PF00583">
    <property type="entry name" value="Acetyltransf_1"/>
    <property type="match status" value="1"/>
</dbReference>
<dbReference type="PANTHER" id="PTHR43877:SF2">
    <property type="entry name" value="AMINOALKYLPHOSPHONATE N-ACETYLTRANSFERASE-RELATED"/>
    <property type="match status" value="1"/>
</dbReference>
<dbReference type="InterPro" id="IPR016181">
    <property type="entry name" value="Acyl_CoA_acyltransferase"/>
</dbReference>
<dbReference type="InterPro" id="IPR050832">
    <property type="entry name" value="Bact_Acetyltransf"/>
</dbReference>
<feature type="domain" description="N-acetyltransferase" evidence="3">
    <location>
        <begin position="4"/>
        <end position="158"/>
    </location>
</feature>
<dbReference type="SUPFAM" id="SSF55729">
    <property type="entry name" value="Acyl-CoA N-acyltransferases (Nat)"/>
    <property type="match status" value="1"/>
</dbReference>
<evidence type="ECO:0000313" key="4">
    <source>
        <dbReference type="EMBL" id="RJT41043.1"/>
    </source>
</evidence>